<evidence type="ECO:0000256" key="1">
    <source>
        <dbReference type="SAM" id="Phobius"/>
    </source>
</evidence>
<keyword evidence="1" id="KW-0812">Transmembrane</keyword>
<accession>J9G602</accession>
<keyword evidence="1" id="KW-0472">Membrane</keyword>
<protein>
    <submittedName>
        <fullName evidence="2">Uncharacterized protein</fullName>
    </submittedName>
</protein>
<name>J9G602_9ZZZZ</name>
<feature type="transmembrane region" description="Helical" evidence="1">
    <location>
        <begin position="16"/>
        <end position="35"/>
    </location>
</feature>
<reference evidence="2" key="1">
    <citation type="journal article" date="2012" name="PLoS ONE">
        <title>Gene sets for utilization of primary and secondary nutrition supplies in the distal gut of endangered iberian lynx.</title>
        <authorList>
            <person name="Alcaide M."/>
            <person name="Messina E."/>
            <person name="Richter M."/>
            <person name="Bargiela R."/>
            <person name="Peplies J."/>
            <person name="Huws S.A."/>
            <person name="Newbold C.J."/>
            <person name="Golyshin P.N."/>
            <person name="Simon M.A."/>
            <person name="Lopez G."/>
            <person name="Yakimov M.M."/>
            <person name="Ferrer M."/>
        </authorList>
    </citation>
    <scope>NUCLEOTIDE SEQUENCE</scope>
</reference>
<dbReference type="EMBL" id="AMCI01002461">
    <property type="protein sequence ID" value="EJX02637.1"/>
    <property type="molecule type" value="Genomic_DNA"/>
</dbReference>
<sequence length="107" mass="12002">MIMQNIGFILSHLGDILVPLGICVAMPVMIVWLVMRNKTNETNRRTEIVLVAIEKNSGIDVEDFFKKMNPAQKTLKEKLMQRFLWGGRPYCIGSGTDCVCADAGSRN</sequence>
<keyword evidence="1" id="KW-1133">Transmembrane helix</keyword>
<dbReference type="AlphaFoldDB" id="J9G602"/>
<comment type="caution">
    <text evidence="2">The sequence shown here is derived from an EMBL/GenBank/DDBJ whole genome shotgun (WGS) entry which is preliminary data.</text>
</comment>
<organism evidence="2">
    <name type="scientific">gut metagenome</name>
    <dbReference type="NCBI Taxonomy" id="749906"/>
    <lineage>
        <taxon>unclassified sequences</taxon>
        <taxon>metagenomes</taxon>
        <taxon>organismal metagenomes</taxon>
    </lineage>
</organism>
<evidence type="ECO:0000313" key="2">
    <source>
        <dbReference type="EMBL" id="EJX02637.1"/>
    </source>
</evidence>
<proteinExistence type="predicted"/>
<gene>
    <name evidence="2" type="ORF">EVA_09256</name>
</gene>